<proteinExistence type="predicted"/>
<dbReference type="Gene3D" id="2.60.120.200">
    <property type="match status" value="1"/>
</dbReference>
<name>A0A382V720_9ZZZZ</name>
<evidence type="ECO:0000313" key="1">
    <source>
        <dbReference type="EMBL" id="SVD42356.1"/>
    </source>
</evidence>
<accession>A0A382V720</accession>
<gene>
    <name evidence="1" type="ORF">METZ01_LOCUS395210</name>
</gene>
<reference evidence="1" key="1">
    <citation type="submission" date="2018-05" db="EMBL/GenBank/DDBJ databases">
        <authorList>
            <person name="Lanie J.A."/>
            <person name="Ng W.-L."/>
            <person name="Kazmierczak K.M."/>
            <person name="Andrzejewski T.M."/>
            <person name="Davidsen T.M."/>
            <person name="Wayne K.J."/>
            <person name="Tettelin H."/>
            <person name="Glass J.I."/>
            <person name="Rusch D."/>
            <person name="Podicherti R."/>
            <person name="Tsui H.-C.T."/>
            <person name="Winkler M.E."/>
        </authorList>
    </citation>
    <scope>NUCLEOTIDE SEQUENCE</scope>
</reference>
<organism evidence="1">
    <name type="scientific">marine metagenome</name>
    <dbReference type="NCBI Taxonomy" id="408172"/>
    <lineage>
        <taxon>unclassified sequences</taxon>
        <taxon>metagenomes</taxon>
        <taxon>ecological metagenomes</taxon>
    </lineage>
</organism>
<dbReference type="AlphaFoldDB" id="A0A382V720"/>
<feature type="non-terminal residue" evidence="1">
    <location>
        <position position="1"/>
    </location>
</feature>
<evidence type="ECO:0008006" key="2">
    <source>
        <dbReference type="Google" id="ProtNLM"/>
    </source>
</evidence>
<dbReference type="Pfam" id="PF13385">
    <property type="entry name" value="Laminin_G_3"/>
    <property type="match status" value="1"/>
</dbReference>
<sequence length="287" mass="30698">LFEGTIGEKTAPIIVGELNATTTYVSINYAGAITRADDLTLRYSFDEASGTTTADSSGGDHTGALVNGPTFVTGKFGNAISFDGSNDRIDVPFAAHALGTEVTIAFWSNGGSSLPKNTSVMESGNGNRALNIHFPWSNSNIYWDAGSNNSTDRINKASSASIFKGSWQHWAFTKNKSSGKMFIYLNGVQWHSGTGKTRNLATGGISKFRIGADRNGNNRWHGLLDDFRMYDKEMSASDVAGIYNNGNGDSVPFYPRHIAYLGTPMSLQVEATQGPESYAGSAALTAM</sequence>
<dbReference type="SUPFAM" id="SSF49899">
    <property type="entry name" value="Concanavalin A-like lectins/glucanases"/>
    <property type="match status" value="1"/>
</dbReference>
<dbReference type="EMBL" id="UINC01149718">
    <property type="protein sequence ID" value="SVD42356.1"/>
    <property type="molecule type" value="Genomic_DNA"/>
</dbReference>
<protein>
    <recommendedName>
        <fullName evidence="2">LamG-like jellyroll fold domain-containing protein</fullName>
    </recommendedName>
</protein>
<dbReference type="InterPro" id="IPR013320">
    <property type="entry name" value="ConA-like_dom_sf"/>
</dbReference>
<feature type="non-terminal residue" evidence="1">
    <location>
        <position position="287"/>
    </location>
</feature>